<reference evidence="2 3" key="1">
    <citation type="journal article" date="2019" name="New Phytol.">
        <title>Comparative genomics reveals unique wood-decay strategies and fruiting body development in the Schizophyllaceae.</title>
        <authorList>
            <person name="Almasi E."/>
            <person name="Sahu N."/>
            <person name="Krizsan K."/>
            <person name="Balint B."/>
            <person name="Kovacs G.M."/>
            <person name="Kiss B."/>
            <person name="Cseklye J."/>
            <person name="Drula E."/>
            <person name="Henrissat B."/>
            <person name="Nagy I."/>
            <person name="Chovatia M."/>
            <person name="Adam C."/>
            <person name="LaButti K."/>
            <person name="Lipzen A."/>
            <person name="Riley R."/>
            <person name="Grigoriev I.V."/>
            <person name="Nagy L.G."/>
        </authorList>
    </citation>
    <scope>NUCLEOTIDE SEQUENCE [LARGE SCALE GENOMIC DNA]</scope>
    <source>
        <strain evidence="2 3">NL-1724</strain>
    </source>
</reference>
<organism evidence="2 3">
    <name type="scientific">Schizophyllum amplum</name>
    <dbReference type="NCBI Taxonomy" id="97359"/>
    <lineage>
        <taxon>Eukaryota</taxon>
        <taxon>Fungi</taxon>
        <taxon>Dikarya</taxon>
        <taxon>Basidiomycota</taxon>
        <taxon>Agaricomycotina</taxon>
        <taxon>Agaricomycetes</taxon>
        <taxon>Agaricomycetidae</taxon>
        <taxon>Agaricales</taxon>
        <taxon>Schizophyllaceae</taxon>
        <taxon>Schizophyllum</taxon>
    </lineage>
</organism>
<keyword evidence="3" id="KW-1185">Reference proteome</keyword>
<proteinExistence type="predicted"/>
<evidence type="ECO:0000313" key="2">
    <source>
        <dbReference type="EMBL" id="TRM65246.1"/>
    </source>
</evidence>
<comment type="caution">
    <text evidence="2">The sequence shown here is derived from an EMBL/GenBank/DDBJ whole genome shotgun (WGS) entry which is preliminary data.</text>
</comment>
<dbReference type="AlphaFoldDB" id="A0A550CKC0"/>
<dbReference type="EMBL" id="VDMD01000005">
    <property type="protein sequence ID" value="TRM65246.1"/>
    <property type="molecule type" value="Genomic_DNA"/>
</dbReference>
<evidence type="ECO:0000313" key="3">
    <source>
        <dbReference type="Proteomes" id="UP000320762"/>
    </source>
</evidence>
<evidence type="ECO:0000256" key="1">
    <source>
        <dbReference type="SAM" id="MobiDB-lite"/>
    </source>
</evidence>
<accession>A0A550CKC0</accession>
<sequence length="389" mass="42841">MTITLHASQCLRHSTPVPRTSTLVLELSTVALPRPHPHRVLDAGAFVTIGASRCYGDERCRGAVWAGTPERARGKVDGRCRDDINDADMNKERAVMGSPIAPTPESATPSPVKINNKGDVDVGNPSSDVETEKDEQSDHENDAPMPAFYEDDGVIASTEITYGGNPQGRQYLATVSCAKEKAYLSMKRDMIFEWTNPSQFAYKHGAYTNWHKYTQNVNVDFFGGREPGYNVVNLARIRPGKLIFGSRGQTSYDKADTLMNVDQPREPVFCVTTGPKGIDLAPFEEDIYRVYACLNDVAKKSVESLAFPMYESGTVHIVTKNMLQDLVDSGGQPRRGPNIMRSAGGRSVRRVGVLEFADDIPVLDSRGACPDWNECTTFADICGLPKYHL</sequence>
<gene>
    <name evidence="2" type="ORF">BD626DRAFT_567172</name>
</gene>
<dbReference type="Proteomes" id="UP000320762">
    <property type="component" value="Unassembled WGS sequence"/>
</dbReference>
<protein>
    <submittedName>
        <fullName evidence="2">Uncharacterized protein</fullName>
    </submittedName>
</protein>
<feature type="region of interest" description="Disordered" evidence="1">
    <location>
        <begin position="87"/>
        <end position="144"/>
    </location>
</feature>
<name>A0A550CKC0_9AGAR</name>